<evidence type="ECO:0000313" key="2">
    <source>
        <dbReference type="EMBL" id="ORO94752.1"/>
    </source>
</evidence>
<dbReference type="EMBL" id="NCVH01000031">
    <property type="protein sequence ID" value="ORO94752.1"/>
    <property type="molecule type" value="Genomic_DNA"/>
</dbReference>
<dbReference type="GO" id="GO:0003676">
    <property type="term" value="F:nucleic acid binding"/>
    <property type="evidence" value="ECO:0007669"/>
    <property type="project" value="InterPro"/>
</dbReference>
<dbReference type="AlphaFoldDB" id="A0A1X1K5K9"/>
<keyword evidence="2" id="KW-0255">Endonuclease</keyword>
<organism evidence="2 3">
    <name type="scientific">Streptococcus mitis</name>
    <dbReference type="NCBI Taxonomy" id="28037"/>
    <lineage>
        <taxon>Bacteria</taxon>
        <taxon>Bacillati</taxon>
        <taxon>Bacillota</taxon>
        <taxon>Bacilli</taxon>
        <taxon>Lactobacillales</taxon>
        <taxon>Streptococcaceae</taxon>
        <taxon>Streptococcus</taxon>
        <taxon>Streptococcus mitis group</taxon>
    </lineage>
</organism>
<dbReference type="Gene3D" id="1.10.30.50">
    <property type="match status" value="1"/>
</dbReference>
<dbReference type="SMART" id="SM00507">
    <property type="entry name" value="HNHc"/>
    <property type="match status" value="1"/>
</dbReference>
<dbReference type="CDD" id="cd00085">
    <property type="entry name" value="HNHc"/>
    <property type="match status" value="1"/>
</dbReference>
<dbReference type="InterPro" id="IPR002711">
    <property type="entry name" value="HNH"/>
</dbReference>
<evidence type="ECO:0000313" key="3">
    <source>
        <dbReference type="Proteomes" id="UP000193367"/>
    </source>
</evidence>
<dbReference type="InterPro" id="IPR003615">
    <property type="entry name" value="HNH_nuc"/>
</dbReference>
<feature type="domain" description="HNH nuclease" evidence="1">
    <location>
        <begin position="22"/>
        <end position="81"/>
    </location>
</feature>
<sequence>MSSTPTPRADRSGPHRIAFDKNKRIILKTRNTCGICGQPVDKSLRYPHPLSPVIDHIVPINKNGHPSDINNLQLAHWQCNRQKSDKLYADDKTSSPKIIGNRNLPQTLDWFSYKS</sequence>
<dbReference type="GO" id="GO:0008270">
    <property type="term" value="F:zinc ion binding"/>
    <property type="evidence" value="ECO:0007669"/>
    <property type="project" value="InterPro"/>
</dbReference>
<gene>
    <name evidence="2" type="ORF">B7698_05775</name>
</gene>
<proteinExistence type="predicted"/>
<protein>
    <submittedName>
        <fullName evidence="2">HNH endonuclease</fullName>
    </submittedName>
</protein>
<keyword evidence="2" id="KW-0540">Nuclease</keyword>
<dbReference type="RefSeq" id="WP_084864938.1">
    <property type="nucleotide sequence ID" value="NZ_NCVH01000031.1"/>
</dbReference>
<accession>A0A1X1K5K9</accession>
<keyword evidence="2" id="KW-0378">Hydrolase</keyword>
<dbReference type="Proteomes" id="UP000193367">
    <property type="component" value="Unassembled WGS sequence"/>
</dbReference>
<dbReference type="GO" id="GO:0004519">
    <property type="term" value="F:endonuclease activity"/>
    <property type="evidence" value="ECO:0007669"/>
    <property type="project" value="UniProtKB-KW"/>
</dbReference>
<name>A0A1X1K5K9_STRMT</name>
<comment type="caution">
    <text evidence="2">The sequence shown here is derived from an EMBL/GenBank/DDBJ whole genome shotgun (WGS) entry which is preliminary data.</text>
</comment>
<dbReference type="Pfam" id="PF01844">
    <property type="entry name" value="HNH"/>
    <property type="match status" value="1"/>
</dbReference>
<evidence type="ECO:0000259" key="1">
    <source>
        <dbReference type="SMART" id="SM00507"/>
    </source>
</evidence>
<reference evidence="2 3" key="1">
    <citation type="journal article" date="2016" name="Eur. J. Clin. Microbiol. Infect. Dis.">
        <title>Whole genome sequencing as a tool for phylogenetic analysis of clinical strains of Mitis group streptococci.</title>
        <authorList>
            <person name="Rasmussen L.H."/>
            <person name="Dargis R."/>
            <person name="Hojholt K."/>
            <person name="Christensen J.J."/>
            <person name="Skovgaard O."/>
            <person name="Justesen U.S."/>
            <person name="Rosenvinge F.S."/>
            <person name="Moser C."/>
            <person name="Lukjancenko O."/>
            <person name="Rasmussen S."/>
            <person name="Nielsen X.C."/>
        </authorList>
    </citation>
    <scope>NUCLEOTIDE SEQUENCE [LARGE SCALE GENOMIC DNA]</scope>
    <source>
        <strain evidence="2 3">RH_17439_08</strain>
    </source>
</reference>